<dbReference type="RefSeq" id="WP_146528147.1">
    <property type="nucleotide sequence ID" value="NZ_SJPV01000006.1"/>
</dbReference>
<dbReference type="Proteomes" id="UP000319143">
    <property type="component" value="Unassembled WGS sequence"/>
</dbReference>
<keyword evidence="4" id="KW-1185">Reference proteome</keyword>
<reference evidence="3 4" key="1">
    <citation type="submission" date="2019-02" db="EMBL/GenBank/DDBJ databases">
        <title>Deep-cultivation of Planctomycetes and their phenomic and genomic characterization uncovers novel biology.</title>
        <authorList>
            <person name="Wiegand S."/>
            <person name="Jogler M."/>
            <person name="Boedeker C."/>
            <person name="Pinto D."/>
            <person name="Vollmers J."/>
            <person name="Rivas-Marin E."/>
            <person name="Kohn T."/>
            <person name="Peeters S.H."/>
            <person name="Heuer A."/>
            <person name="Rast P."/>
            <person name="Oberbeckmann S."/>
            <person name="Bunk B."/>
            <person name="Jeske O."/>
            <person name="Meyerdierks A."/>
            <person name="Storesund J.E."/>
            <person name="Kallscheuer N."/>
            <person name="Luecker S."/>
            <person name="Lage O.M."/>
            <person name="Pohl T."/>
            <person name="Merkel B.J."/>
            <person name="Hornburger P."/>
            <person name="Mueller R.-W."/>
            <person name="Bruemmer F."/>
            <person name="Labrenz M."/>
            <person name="Spormann A.M."/>
            <person name="Op Den Camp H."/>
            <person name="Overmann J."/>
            <person name="Amann R."/>
            <person name="Jetten M.S.M."/>
            <person name="Mascher T."/>
            <person name="Medema M.H."/>
            <person name="Devos D.P."/>
            <person name="Kaster A.-K."/>
            <person name="Ovreas L."/>
            <person name="Rohde M."/>
            <person name="Galperin M.Y."/>
            <person name="Jogler C."/>
        </authorList>
    </citation>
    <scope>NUCLEOTIDE SEQUENCE [LARGE SCALE GENOMIC DNA]</scope>
    <source>
        <strain evidence="3 4">Poly41</strain>
    </source>
</reference>
<dbReference type="PROSITE" id="PS51257">
    <property type="entry name" value="PROKAR_LIPOPROTEIN"/>
    <property type="match status" value="1"/>
</dbReference>
<dbReference type="OrthoDB" id="291356at2"/>
<gene>
    <name evidence="3" type="ORF">Poly41_38710</name>
</gene>
<evidence type="ECO:0000313" key="3">
    <source>
        <dbReference type="EMBL" id="TWU36118.1"/>
    </source>
</evidence>
<comment type="caution">
    <text evidence="3">The sequence shown here is derived from an EMBL/GenBank/DDBJ whole genome shotgun (WGS) entry which is preliminary data.</text>
</comment>
<keyword evidence="1" id="KW-0732">Signal</keyword>
<sequence precursor="true">MVFKRTAFAAILVLACVSIGSPRRALAQVTGLIEFREGGRIRQGLPLVSLAREMIVIGTDGWLHSIDPTEPNTQIRQLGQSYEPISVPLFRNQLQAEFGKGYEVVSTSNFLIVQPRGRGNRWPHLFEQSHRGFISYMSKRGVRTRKGRFPMVAIVFPDEVAMYTEFKKVGIDMSRVAGVYSILSNRVMTHDGRHSSIIAATVRHEAAHQSAFNSGVHSRVNDTPRWITEGIGQLFEPEAMTVTQTAGRRAERVNVDSLRELNQQGLANEDGLLATKIHCLVGSDEMFEDVKQVNQAYAVSWAVMFYLAERQPQQFAAILNHTASRPPLENYDRDQRIEDFERVVGMDVHDFGNRVTRFLRSL</sequence>
<feature type="chain" id="PRO_5022677328" description="DUF1570 domain-containing protein" evidence="1">
    <location>
        <begin position="28"/>
        <end position="362"/>
    </location>
</feature>
<dbReference type="AlphaFoldDB" id="A0A5C6DHI1"/>
<organism evidence="3 4">
    <name type="scientific">Novipirellula artificiosorum</name>
    <dbReference type="NCBI Taxonomy" id="2528016"/>
    <lineage>
        <taxon>Bacteria</taxon>
        <taxon>Pseudomonadati</taxon>
        <taxon>Planctomycetota</taxon>
        <taxon>Planctomycetia</taxon>
        <taxon>Pirellulales</taxon>
        <taxon>Pirellulaceae</taxon>
        <taxon>Novipirellula</taxon>
    </lineage>
</organism>
<proteinExistence type="predicted"/>
<evidence type="ECO:0000313" key="4">
    <source>
        <dbReference type="Proteomes" id="UP000319143"/>
    </source>
</evidence>
<evidence type="ECO:0000259" key="2">
    <source>
        <dbReference type="Pfam" id="PF07607"/>
    </source>
</evidence>
<protein>
    <recommendedName>
        <fullName evidence="2">DUF1570 domain-containing protein</fullName>
    </recommendedName>
</protein>
<evidence type="ECO:0000256" key="1">
    <source>
        <dbReference type="SAM" id="SignalP"/>
    </source>
</evidence>
<feature type="signal peptide" evidence="1">
    <location>
        <begin position="1"/>
        <end position="27"/>
    </location>
</feature>
<accession>A0A5C6DHI1</accession>
<name>A0A5C6DHI1_9BACT</name>
<dbReference type="Pfam" id="PF07607">
    <property type="entry name" value="DUF1570"/>
    <property type="match status" value="1"/>
</dbReference>
<feature type="domain" description="DUF1570" evidence="2">
    <location>
        <begin position="199"/>
        <end position="329"/>
    </location>
</feature>
<dbReference type="EMBL" id="SJPV01000006">
    <property type="protein sequence ID" value="TWU36118.1"/>
    <property type="molecule type" value="Genomic_DNA"/>
</dbReference>
<dbReference type="InterPro" id="IPR011464">
    <property type="entry name" value="DUF1570"/>
</dbReference>